<comment type="caution">
    <text evidence="1">The sequence shown here is derived from an EMBL/GenBank/DDBJ whole genome shotgun (WGS) entry which is preliminary data.</text>
</comment>
<proteinExistence type="predicted"/>
<evidence type="ECO:0000313" key="1">
    <source>
        <dbReference type="EMBL" id="KAK0376130.1"/>
    </source>
</evidence>
<organism evidence="1 2">
    <name type="scientific">Colletotrichum limetticola</name>
    <dbReference type="NCBI Taxonomy" id="1209924"/>
    <lineage>
        <taxon>Eukaryota</taxon>
        <taxon>Fungi</taxon>
        <taxon>Dikarya</taxon>
        <taxon>Ascomycota</taxon>
        <taxon>Pezizomycotina</taxon>
        <taxon>Sordariomycetes</taxon>
        <taxon>Hypocreomycetidae</taxon>
        <taxon>Glomerellales</taxon>
        <taxon>Glomerellaceae</taxon>
        <taxon>Colletotrichum</taxon>
        <taxon>Colletotrichum acutatum species complex</taxon>
    </lineage>
</organism>
<dbReference type="Proteomes" id="UP001169217">
    <property type="component" value="Unassembled WGS sequence"/>
</dbReference>
<sequence length="179" mass="20500">MHHQSLAIVFATTGYMLGASAFPTDRPLVKMEVANTSVTVADEVDNLNSIDKRASIFDICFKGYNPPPPVRTNNLSRFLNIEAARGVAPTNWRQATGDRHVQFQAWTTDNLGQFHRRVRLRYNPLFHILGEEFRWTFSWRRGGTEGCVRDGTMSVREQSVDFSFDIDSTMEYFFTIARV</sequence>
<name>A0ABQ9PX60_9PEZI</name>
<protein>
    <submittedName>
        <fullName evidence="1">Uncharacterized protein</fullName>
    </submittedName>
</protein>
<keyword evidence="2" id="KW-1185">Reference proteome</keyword>
<gene>
    <name evidence="1" type="ORF">CLIM01_06499</name>
</gene>
<reference evidence="1" key="1">
    <citation type="submission" date="2023-04" db="EMBL/GenBank/DDBJ databases">
        <title>Colletotrichum limetticola genome sequence.</title>
        <authorList>
            <person name="Baroncelli R."/>
        </authorList>
    </citation>
    <scope>NUCLEOTIDE SEQUENCE</scope>
    <source>
        <strain evidence="1">KLA-Anderson</strain>
    </source>
</reference>
<dbReference type="EMBL" id="JARUPT010000177">
    <property type="protein sequence ID" value="KAK0376130.1"/>
    <property type="molecule type" value="Genomic_DNA"/>
</dbReference>
<evidence type="ECO:0000313" key="2">
    <source>
        <dbReference type="Proteomes" id="UP001169217"/>
    </source>
</evidence>
<accession>A0ABQ9PX60</accession>